<dbReference type="InterPro" id="IPR016186">
    <property type="entry name" value="C-type_lectin-like/link_sf"/>
</dbReference>
<comment type="caution">
    <text evidence="3">The sequence shown here is derived from an EMBL/GenBank/DDBJ whole genome shotgun (WGS) entry which is preliminary data.</text>
</comment>
<dbReference type="SUPFAM" id="SSF56436">
    <property type="entry name" value="C-type lectin-like"/>
    <property type="match status" value="1"/>
</dbReference>
<proteinExistence type="predicted"/>
<dbReference type="InterPro" id="IPR050828">
    <property type="entry name" value="C-type_lectin/matrix_domain"/>
</dbReference>
<dbReference type="PROSITE" id="PS50041">
    <property type="entry name" value="C_TYPE_LECTIN_2"/>
    <property type="match status" value="1"/>
</dbReference>
<dbReference type="EMBL" id="WEKX01025764">
    <property type="protein sequence ID" value="NWI96236.1"/>
    <property type="molecule type" value="Genomic_DNA"/>
</dbReference>
<gene>
    <name evidence="3" type="primary">Clec2b</name>
    <name evidence="3" type="ORF">PITSOR_R10014</name>
</gene>
<protein>
    <submittedName>
        <fullName evidence="3">CLC2B protein</fullName>
    </submittedName>
</protein>
<organism evidence="3 4">
    <name type="scientific">Pitta sordida</name>
    <name type="common">Hooded pitta</name>
    <dbReference type="NCBI Taxonomy" id="9163"/>
    <lineage>
        <taxon>Eukaryota</taxon>
        <taxon>Metazoa</taxon>
        <taxon>Chordata</taxon>
        <taxon>Craniata</taxon>
        <taxon>Vertebrata</taxon>
        <taxon>Euteleostomi</taxon>
        <taxon>Archelosauria</taxon>
        <taxon>Archosauria</taxon>
        <taxon>Dinosauria</taxon>
        <taxon>Saurischia</taxon>
        <taxon>Theropoda</taxon>
        <taxon>Coelurosauria</taxon>
        <taxon>Aves</taxon>
        <taxon>Neognathae</taxon>
        <taxon>Neoaves</taxon>
        <taxon>Telluraves</taxon>
        <taxon>Australaves</taxon>
        <taxon>Passeriformes</taxon>
        <taxon>Pittidae</taxon>
        <taxon>Pitta</taxon>
    </lineage>
</organism>
<dbReference type="PANTHER" id="PTHR45710">
    <property type="entry name" value="C-TYPE LECTIN DOMAIN-CONTAINING PROTEIN 180"/>
    <property type="match status" value="1"/>
</dbReference>
<dbReference type="Pfam" id="PF00059">
    <property type="entry name" value="Lectin_C"/>
    <property type="match status" value="1"/>
</dbReference>
<dbReference type="GO" id="GO:0005886">
    <property type="term" value="C:plasma membrane"/>
    <property type="evidence" value="ECO:0007669"/>
    <property type="project" value="UniProtKB-SubCell"/>
</dbReference>
<dbReference type="Gene3D" id="3.10.100.10">
    <property type="entry name" value="Mannose-Binding Protein A, subunit A"/>
    <property type="match status" value="1"/>
</dbReference>
<dbReference type="OrthoDB" id="10059571at2759"/>
<evidence type="ECO:0000313" key="4">
    <source>
        <dbReference type="Proteomes" id="UP000633448"/>
    </source>
</evidence>
<feature type="non-terminal residue" evidence="3">
    <location>
        <position position="1"/>
    </location>
</feature>
<dbReference type="PANTHER" id="PTHR45710:SF8">
    <property type="entry name" value="RERATING FAMILY MEMBER 4"/>
    <property type="match status" value="1"/>
</dbReference>
<evidence type="ECO:0000313" key="3">
    <source>
        <dbReference type="EMBL" id="NWI96236.1"/>
    </source>
</evidence>
<name>A0A851FNR2_PITSO</name>
<dbReference type="InterPro" id="IPR016187">
    <property type="entry name" value="CTDL_fold"/>
</dbReference>
<dbReference type="Proteomes" id="UP000633448">
    <property type="component" value="Unassembled WGS sequence"/>
</dbReference>
<dbReference type="InterPro" id="IPR001304">
    <property type="entry name" value="C-type_lectin-like"/>
</dbReference>
<dbReference type="AlphaFoldDB" id="A0A851FNR2"/>
<evidence type="ECO:0000256" key="1">
    <source>
        <dbReference type="ARBA" id="ARBA00004401"/>
    </source>
</evidence>
<accession>A0A851FNR2</accession>
<reference evidence="3" key="1">
    <citation type="submission" date="2019-10" db="EMBL/GenBank/DDBJ databases">
        <title>Bird 10,000 Genomes (B10K) Project - Family phase.</title>
        <authorList>
            <person name="Zhang G."/>
        </authorList>
    </citation>
    <scope>NUCLEOTIDE SEQUENCE</scope>
    <source>
        <strain evidence="3">B10K-DU-002-53</strain>
        <tissue evidence="3">Muscle</tissue>
    </source>
</reference>
<comment type="subcellular location">
    <subcellularLocation>
        <location evidence="1">Cell membrane</location>
        <topology evidence="1">Single-pass type II membrane protein</topology>
    </subcellularLocation>
</comment>
<sequence>CPWEWIGHRGVCYYLSRDERTWEQSQDRCSEPEASLAVLSDEEMEFLFRFTHRMDYWIGLRR</sequence>
<evidence type="ECO:0000259" key="2">
    <source>
        <dbReference type="PROSITE" id="PS50041"/>
    </source>
</evidence>
<feature type="domain" description="C-type lectin" evidence="2">
    <location>
        <begin position="8"/>
        <end position="62"/>
    </location>
</feature>
<keyword evidence="4" id="KW-1185">Reference proteome</keyword>
<feature type="non-terminal residue" evidence="3">
    <location>
        <position position="62"/>
    </location>
</feature>